<protein>
    <submittedName>
        <fullName evidence="9">ABC transport system permease protein</fullName>
    </submittedName>
</protein>
<dbReference type="PANTHER" id="PTHR30572:SF4">
    <property type="entry name" value="ABC TRANSPORTER PERMEASE YTRF"/>
    <property type="match status" value="1"/>
</dbReference>
<proteinExistence type="inferred from homology"/>
<dbReference type="GO" id="GO:0005886">
    <property type="term" value="C:plasma membrane"/>
    <property type="evidence" value="ECO:0007669"/>
    <property type="project" value="UniProtKB-SubCell"/>
</dbReference>
<feature type="transmembrane region" description="Helical" evidence="7">
    <location>
        <begin position="143"/>
        <end position="170"/>
    </location>
</feature>
<feature type="domain" description="ABC3 transporter permease C-terminal" evidence="8">
    <location>
        <begin position="58"/>
        <end position="177"/>
    </location>
</feature>
<feature type="transmembrane region" description="Helical" evidence="7">
    <location>
        <begin position="227"/>
        <end position="251"/>
    </location>
</feature>
<dbReference type="AlphaFoldDB" id="A0A927M4Q0"/>
<dbReference type="EMBL" id="JADBEB010000001">
    <property type="protein sequence ID" value="MBE1484420.1"/>
    <property type="molecule type" value="Genomic_DNA"/>
</dbReference>
<evidence type="ECO:0000313" key="10">
    <source>
        <dbReference type="Proteomes" id="UP000649753"/>
    </source>
</evidence>
<comment type="subcellular location">
    <subcellularLocation>
        <location evidence="1">Cell membrane</location>
        <topology evidence="1">Multi-pass membrane protein</topology>
    </subcellularLocation>
</comment>
<dbReference type="Proteomes" id="UP000649753">
    <property type="component" value="Unassembled WGS sequence"/>
</dbReference>
<organism evidence="9 10">
    <name type="scientific">Plantactinospora soyae</name>
    <dbReference type="NCBI Taxonomy" id="1544732"/>
    <lineage>
        <taxon>Bacteria</taxon>
        <taxon>Bacillati</taxon>
        <taxon>Actinomycetota</taxon>
        <taxon>Actinomycetes</taxon>
        <taxon>Micromonosporales</taxon>
        <taxon>Micromonosporaceae</taxon>
        <taxon>Plantactinospora</taxon>
    </lineage>
</organism>
<name>A0A927M4Q0_9ACTN</name>
<evidence type="ECO:0000256" key="1">
    <source>
        <dbReference type="ARBA" id="ARBA00004651"/>
    </source>
</evidence>
<feature type="transmembrane region" description="Helical" evidence="7">
    <location>
        <begin position="59"/>
        <end position="80"/>
    </location>
</feature>
<feature type="transmembrane region" description="Helical" evidence="7">
    <location>
        <begin position="508"/>
        <end position="532"/>
    </location>
</feature>
<feature type="domain" description="ABC3 transporter permease C-terminal" evidence="8">
    <location>
        <begin position="513"/>
        <end position="622"/>
    </location>
</feature>
<reference evidence="9" key="1">
    <citation type="submission" date="2020-10" db="EMBL/GenBank/DDBJ databases">
        <title>Sequencing the genomes of 1000 actinobacteria strains.</title>
        <authorList>
            <person name="Klenk H.-P."/>
        </authorList>
    </citation>
    <scope>NUCLEOTIDE SEQUENCE</scope>
    <source>
        <strain evidence="9">DSM 46832</strain>
    </source>
</reference>
<dbReference type="RefSeq" id="WP_192764790.1">
    <property type="nucleotide sequence ID" value="NZ_JADBEB010000001.1"/>
</dbReference>
<keyword evidence="3 7" id="KW-0812">Transmembrane</keyword>
<feature type="transmembrane region" description="Helical" evidence="7">
    <location>
        <begin position="553"/>
        <end position="583"/>
    </location>
</feature>
<dbReference type="PANTHER" id="PTHR30572">
    <property type="entry name" value="MEMBRANE COMPONENT OF TRANSPORTER-RELATED"/>
    <property type="match status" value="1"/>
</dbReference>
<dbReference type="InterPro" id="IPR003838">
    <property type="entry name" value="ABC3_permease_C"/>
</dbReference>
<sequence length="634" mass="64910">MWKIGSASVRARLGAFVGAWLALTLGVALVAACGLLLAATSRADAGAQAEQLASALAMLAMIAVFASVFVVGSTFSYVVAQRWREFALLRLGGASTWQVRASVLMEAAVVGVAGSLTGCMIGVGGGQALAWAALRHGLVDERLVVRVSVAPLVLAVTLGVAVTLIGANAAARRASRVRPIEALRTASYEQPTMTGGRWIWAALLLFGAFATIHWTPVTEPEDGVSAAVLATFLLIGAGTALSPVLVPPLVWTLAAPTRLGGATGLLARRNTGGAVRRTASTAAPVLVTMALTVGVVGAATTGDVAQMQRLRQETGYEHVVLPNGVPGLTPAVVGALGGVPGARVTAPLPTTALVGDPDSGLLTDPLGAAGVDPDLREVLRLRPVAGTLDDLDDTQTVAVGQDAAEARGWRVGGHIEVGLEDGVVIRPRIVAIVADPASPADLLLPRDLVAALAPVPLAPAAYITLDVGAEPAGTLDALRQAAGASGRLQASDQWLADRERALDHRRQLGLLFLLGLPMLYTGIAVANTLIMATRHRAREFALTRLVGATRARVIGMVAVEALLTVGVGAVLAACVVTVTLMAVSRAVGTAPVVPWAVAGAVVAGCLALALAATVVPTHLLLRRERPIQLVVGRE</sequence>
<evidence type="ECO:0000256" key="5">
    <source>
        <dbReference type="ARBA" id="ARBA00023136"/>
    </source>
</evidence>
<feature type="transmembrane region" description="Helical" evidence="7">
    <location>
        <begin position="595"/>
        <end position="615"/>
    </location>
</feature>
<keyword evidence="10" id="KW-1185">Reference proteome</keyword>
<evidence type="ECO:0000256" key="4">
    <source>
        <dbReference type="ARBA" id="ARBA00022989"/>
    </source>
</evidence>
<evidence type="ECO:0000256" key="7">
    <source>
        <dbReference type="SAM" id="Phobius"/>
    </source>
</evidence>
<comment type="similarity">
    <text evidence="6">Belongs to the ABC-4 integral membrane protein family.</text>
</comment>
<evidence type="ECO:0000259" key="8">
    <source>
        <dbReference type="Pfam" id="PF02687"/>
    </source>
</evidence>
<feature type="transmembrane region" description="Helical" evidence="7">
    <location>
        <begin position="278"/>
        <end position="299"/>
    </location>
</feature>
<keyword evidence="2" id="KW-1003">Cell membrane</keyword>
<evidence type="ECO:0000256" key="3">
    <source>
        <dbReference type="ARBA" id="ARBA00022692"/>
    </source>
</evidence>
<dbReference type="GO" id="GO:0022857">
    <property type="term" value="F:transmembrane transporter activity"/>
    <property type="evidence" value="ECO:0007669"/>
    <property type="project" value="TreeGrafter"/>
</dbReference>
<keyword evidence="4 7" id="KW-1133">Transmembrane helix</keyword>
<evidence type="ECO:0000256" key="2">
    <source>
        <dbReference type="ARBA" id="ARBA00022475"/>
    </source>
</evidence>
<dbReference type="PROSITE" id="PS51257">
    <property type="entry name" value="PROKAR_LIPOPROTEIN"/>
    <property type="match status" value="1"/>
</dbReference>
<dbReference type="Pfam" id="PF02687">
    <property type="entry name" value="FtsX"/>
    <property type="match status" value="2"/>
</dbReference>
<comment type="caution">
    <text evidence="9">The sequence shown here is derived from an EMBL/GenBank/DDBJ whole genome shotgun (WGS) entry which is preliminary data.</text>
</comment>
<gene>
    <name evidence="9" type="ORF">H4W31_000058</name>
</gene>
<evidence type="ECO:0000313" key="9">
    <source>
        <dbReference type="EMBL" id="MBE1484420.1"/>
    </source>
</evidence>
<dbReference type="InterPro" id="IPR050250">
    <property type="entry name" value="Macrolide_Exporter_MacB"/>
</dbReference>
<feature type="transmembrane region" description="Helical" evidence="7">
    <location>
        <begin position="198"/>
        <end position="215"/>
    </location>
</feature>
<accession>A0A927M4Q0</accession>
<feature type="transmembrane region" description="Helical" evidence="7">
    <location>
        <begin position="101"/>
        <end position="123"/>
    </location>
</feature>
<keyword evidence="5 7" id="KW-0472">Membrane</keyword>
<evidence type="ECO:0000256" key="6">
    <source>
        <dbReference type="ARBA" id="ARBA00038076"/>
    </source>
</evidence>